<gene>
    <name evidence="2" type="ORF">Q9L42_017535</name>
</gene>
<dbReference type="AlphaFoldDB" id="A0AAU7NU52"/>
<dbReference type="EMBL" id="CP157743">
    <property type="protein sequence ID" value="XBS20136.1"/>
    <property type="molecule type" value="Genomic_DNA"/>
</dbReference>
<feature type="transmembrane region" description="Helical" evidence="1">
    <location>
        <begin position="12"/>
        <end position="36"/>
    </location>
</feature>
<proteinExistence type="predicted"/>
<keyword evidence="3" id="KW-1185">Reference proteome</keyword>
<evidence type="ECO:0000256" key="1">
    <source>
        <dbReference type="SAM" id="Phobius"/>
    </source>
</evidence>
<keyword evidence="1" id="KW-0472">Membrane</keyword>
<sequence>MKKLITNKKQRGATMVEYAIMVALIAIVSITIITSLGQEVSTTFSTVESSLSNANG</sequence>
<keyword evidence="1" id="KW-1133">Transmembrane helix</keyword>
<dbReference type="InterPro" id="IPR007047">
    <property type="entry name" value="Flp_Fap"/>
</dbReference>
<protein>
    <submittedName>
        <fullName evidence="2">Flp family type IVb pilin</fullName>
    </submittedName>
</protein>
<evidence type="ECO:0000313" key="3">
    <source>
        <dbReference type="Proteomes" id="UP001225378"/>
    </source>
</evidence>
<accession>A0AAU7NU52</accession>
<reference evidence="2 3" key="1">
    <citation type="journal article" date="2024" name="Microbiology">
        <title>Methylomarinum rosea sp. nov., a novel halophilic methanotrophic bacterium from the hypersaline Lake Elton.</title>
        <authorList>
            <person name="Suleimanov R.Z."/>
            <person name="Oshkin I.Y."/>
            <person name="Danilova O.V."/>
            <person name="Suzina N.E."/>
            <person name="Dedysh S.N."/>
        </authorList>
    </citation>
    <scope>NUCLEOTIDE SEQUENCE [LARGE SCALE GENOMIC DNA]</scope>
    <source>
        <strain evidence="2 3">Ch1-1</strain>
    </source>
</reference>
<dbReference type="RefSeq" id="WP_305907138.1">
    <property type="nucleotide sequence ID" value="NZ_CP157743.1"/>
</dbReference>
<organism evidence="2 3">
    <name type="scientific">Methylomarinum roseum</name>
    <dbReference type="NCBI Taxonomy" id="3067653"/>
    <lineage>
        <taxon>Bacteria</taxon>
        <taxon>Pseudomonadati</taxon>
        <taxon>Pseudomonadota</taxon>
        <taxon>Gammaproteobacteria</taxon>
        <taxon>Methylococcales</taxon>
        <taxon>Methylococcaceae</taxon>
        <taxon>Methylomarinum</taxon>
    </lineage>
</organism>
<dbReference type="KEGG" id="mech:Q9L42_017535"/>
<dbReference type="Proteomes" id="UP001225378">
    <property type="component" value="Chromosome"/>
</dbReference>
<evidence type="ECO:0000313" key="2">
    <source>
        <dbReference type="EMBL" id="XBS20136.1"/>
    </source>
</evidence>
<dbReference type="Pfam" id="PF04964">
    <property type="entry name" value="Flp_Fap"/>
    <property type="match status" value="1"/>
</dbReference>
<keyword evidence="1" id="KW-0812">Transmembrane</keyword>
<name>A0AAU7NU52_9GAMM</name>